<sequence>MVPRLQGRLRIVLIHILIPVLAEQLLLAHAPQVRRTTGSAGSGKCARTDTGTNRTRTHGPRRTYSSPDGTDRWRHTETRTAGGMLQLRRNDRAHGGRYSTGSTSSTVQVRQRTFDFQLHNVARIGQRRHLVRHHRCRYRETVRVVRFLLRCLQHHRRWVVVEHGGGQGRGGAGRNRCHRGRHRQRTRRGVRRRQRVVGGVRLRRNATAVAVATGSAGHTTGQHRHAARTRSDSHDDVRADRGRRLRENRRLTIARRVRLQGRLECILHVLVDVGERLVGGAAREHTQQLVVVRVRVGGRVEARVVRAHIDRTGQYGHIGQAAGWWAYTDQPSTRRCRASRRRRTVGTGGARCTARSCTRPSR</sequence>
<keyword evidence="4" id="KW-1185">Reference proteome</keyword>
<accession>A0AAG5D9T6</accession>
<keyword evidence="2" id="KW-0732">Signal</keyword>
<reference evidence="3" key="1">
    <citation type="submission" date="2024-04" db="UniProtKB">
        <authorList>
            <consortium name="EnsemblMetazoa"/>
        </authorList>
    </citation>
    <scope>IDENTIFICATION</scope>
    <source>
        <strain evidence="3">EBRO</strain>
    </source>
</reference>
<evidence type="ECO:0000313" key="3">
    <source>
        <dbReference type="EnsemblMetazoa" id="ENSAATROPP007393"/>
    </source>
</evidence>
<evidence type="ECO:0008006" key="5">
    <source>
        <dbReference type="Google" id="ProtNLM"/>
    </source>
</evidence>
<protein>
    <recommendedName>
        <fullName evidence="5">Secreted protein</fullName>
    </recommendedName>
</protein>
<feature type="region of interest" description="Disordered" evidence="1">
    <location>
        <begin position="165"/>
        <end position="190"/>
    </location>
</feature>
<feature type="chain" id="PRO_5042479402" description="Secreted protein" evidence="2">
    <location>
        <begin position="23"/>
        <end position="362"/>
    </location>
</feature>
<name>A0AAG5D9T6_ANOAO</name>
<feature type="signal peptide" evidence="2">
    <location>
        <begin position="1"/>
        <end position="22"/>
    </location>
</feature>
<proteinExistence type="predicted"/>
<dbReference type="AlphaFoldDB" id="A0AAG5D9T6"/>
<organism evidence="3 4">
    <name type="scientific">Anopheles atroparvus</name>
    <name type="common">European mosquito</name>
    <dbReference type="NCBI Taxonomy" id="41427"/>
    <lineage>
        <taxon>Eukaryota</taxon>
        <taxon>Metazoa</taxon>
        <taxon>Ecdysozoa</taxon>
        <taxon>Arthropoda</taxon>
        <taxon>Hexapoda</taxon>
        <taxon>Insecta</taxon>
        <taxon>Pterygota</taxon>
        <taxon>Neoptera</taxon>
        <taxon>Endopterygota</taxon>
        <taxon>Diptera</taxon>
        <taxon>Nematocera</taxon>
        <taxon>Culicoidea</taxon>
        <taxon>Culicidae</taxon>
        <taxon>Anophelinae</taxon>
        <taxon>Anopheles</taxon>
    </lineage>
</organism>
<evidence type="ECO:0000256" key="2">
    <source>
        <dbReference type="SAM" id="SignalP"/>
    </source>
</evidence>
<dbReference type="Proteomes" id="UP000075880">
    <property type="component" value="Unassembled WGS sequence"/>
</dbReference>
<evidence type="ECO:0000313" key="4">
    <source>
        <dbReference type="Proteomes" id="UP000075880"/>
    </source>
</evidence>
<feature type="region of interest" description="Disordered" evidence="1">
    <location>
        <begin position="34"/>
        <end position="75"/>
    </location>
</feature>
<feature type="compositionally biased region" description="Basic residues" evidence="1">
    <location>
        <begin position="175"/>
        <end position="190"/>
    </location>
</feature>
<feature type="compositionally biased region" description="Low complexity" evidence="1">
    <location>
        <begin position="211"/>
        <end position="220"/>
    </location>
</feature>
<feature type="compositionally biased region" description="Basic and acidic residues" evidence="1">
    <location>
        <begin position="229"/>
        <end position="239"/>
    </location>
</feature>
<evidence type="ECO:0000256" key="1">
    <source>
        <dbReference type="SAM" id="MobiDB-lite"/>
    </source>
</evidence>
<dbReference type="EnsemblMetazoa" id="ENSAATROPT008226">
    <property type="protein sequence ID" value="ENSAATROPP007393"/>
    <property type="gene ID" value="ENSAATROPG006698"/>
</dbReference>
<feature type="region of interest" description="Disordered" evidence="1">
    <location>
        <begin position="211"/>
        <end position="239"/>
    </location>
</feature>